<comment type="similarity">
    <text evidence="5 17">Belongs to the PEP-utilizing enzyme family.</text>
</comment>
<evidence type="ECO:0000313" key="23">
    <source>
        <dbReference type="Proteomes" id="UP000654345"/>
    </source>
</evidence>
<evidence type="ECO:0000256" key="4">
    <source>
        <dbReference type="ARBA" id="ARBA00004496"/>
    </source>
</evidence>
<dbReference type="InterPro" id="IPR000121">
    <property type="entry name" value="PEP_util_C"/>
</dbReference>
<dbReference type="Pfam" id="PF05524">
    <property type="entry name" value="PEP-utilisers_N"/>
    <property type="match status" value="1"/>
</dbReference>
<dbReference type="Pfam" id="PF02896">
    <property type="entry name" value="PEP-utilizers_C"/>
    <property type="match status" value="1"/>
</dbReference>
<comment type="catalytic activity">
    <reaction evidence="1 17">
        <text>L-histidyl-[protein] + phosphoenolpyruvate = N(pros)-phospho-L-histidyl-[protein] + pyruvate</text>
        <dbReference type="Rhea" id="RHEA:23880"/>
        <dbReference type="Rhea" id="RHEA-COMP:9745"/>
        <dbReference type="Rhea" id="RHEA-COMP:9746"/>
        <dbReference type="ChEBI" id="CHEBI:15361"/>
        <dbReference type="ChEBI" id="CHEBI:29979"/>
        <dbReference type="ChEBI" id="CHEBI:58702"/>
        <dbReference type="ChEBI" id="CHEBI:64837"/>
        <dbReference type="EC" id="2.7.3.9"/>
    </reaction>
</comment>
<dbReference type="PANTHER" id="PTHR46244">
    <property type="entry name" value="PHOSPHOENOLPYRUVATE-PROTEIN PHOSPHOTRANSFERASE"/>
    <property type="match status" value="1"/>
</dbReference>
<dbReference type="SUPFAM" id="SSF47831">
    <property type="entry name" value="Enzyme I of the PEP:sugar phosphotransferase system HPr-binding (sub)domain"/>
    <property type="match status" value="1"/>
</dbReference>
<evidence type="ECO:0000259" key="19">
    <source>
        <dbReference type="Pfam" id="PF00391"/>
    </source>
</evidence>
<keyword evidence="10 17" id="KW-0762">Sugar transport</keyword>
<keyword evidence="12 17" id="KW-0598">Phosphotransferase system</keyword>
<dbReference type="PROSITE" id="PS00742">
    <property type="entry name" value="PEP_ENZYMES_2"/>
    <property type="match status" value="1"/>
</dbReference>
<evidence type="ECO:0000259" key="20">
    <source>
        <dbReference type="Pfam" id="PF02896"/>
    </source>
</evidence>
<dbReference type="Gene3D" id="3.20.20.60">
    <property type="entry name" value="Phosphoenolpyruvate-binding domains"/>
    <property type="match status" value="1"/>
</dbReference>
<comment type="caution">
    <text evidence="22">The sequence shown here is derived from an EMBL/GenBank/DDBJ whole genome shotgun (WGS) entry which is preliminary data.</text>
</comment>
<evidence type="ECO:0000256" key="9">
    <source>
        <dbReference type="ARBA" id="ARBA00022490"/>
    </source>
</evidence>
<keyword evidence="14 17" id="KW-0418">Kinase</keyword>
<dbReference type="Proteomes" id="UP000654345">
    <property type="component" value="Unassembled WGS sequence"/>
</dbReference>
<keyword evidence="13 17" id="KW-0479">Metal-binding</keyword>
<evidence type="ECO:0000256" key="8">
    <source>
        <dbReference type="ARBA" id="ARBA00022448"/>
    </source>
</evidence>
<evidence type="ECO:0000256" key="1">
    <source>
        <dbReference type="ARBA" id="ARBA00000683"/>
    </source>
</evidence>
<gene>
    <name evidence="22" type="ORF">KSB_41030</name>
</gene>
<evidence type="ECO:0000256" key="14">
    <source>
        <dbReference type="ARBA" id="ARBA00022777"/>
    </source>
</evidence>
<evidence type="ECO:0000259" key="21">
    <source>
        <dbReference type="Pfam" id="PF05524"/>
    </source>
</evidence>
<evidence type="ECO:0000256" key="18">
    <source>
        <dbReference type="SAM" id="Coils"/>
    </source>
</evidence>
<evidence type="ECO:0000256" key="7">
    <source>
        <dbReference type="ARBA" id="ARBA00016544"/>
    </source>
</evidence>
<keyword evidence="18" id="KW-0175">Coiled coil</keyword>
<evidence type="ECO:0000313" key="22">
    <source>
        <dbReference type="EMBL" id="GHO55628.1"/>
    </source>
</evidence>
<dbReference type="InterPro" id="IPR024692">
    <property type="entry name" value="PTS_EI"/>
</dbReference>
<protein>
    <recommendedName>
        <fullName evidence="7 17">Phosphoenolpyruvate-protein phosphotransferase</fullName>
        <ecNumber evidence="6 17">2.7.3.9</ecNumber>
    </recommendedName>
    <alternativeName>
        <fullName evidence="16 17">Phosphotransferase system, enzyme I</fullName>
    </alternativeName>
</protein>
<dbReference type="InterPro" id="IPR036618">
    <property type="entry name" value="PtsI_HPr-bd_sf"/>
</dbReference>
<dbReference type="InterPro" id="IPR006318">
    <property type="entry name" value="PTS_EI-like"/>
</dbReference>
<proteinExistence type="inferred from homology"/>
<dbReference type="InterPro" id="IPR040442">
    <property type="entry name" value="Pyrv_kinase-like_dom_sf"/>
</dbReference>
<dbReference type="InterPro" id="IPR050499">
    <property type="entry name" value="PEP-utilizing_PTS_enzyme"/>
</dbReference>
<comment type="cofactor">
    <cofactor evidence="2 17">
        <name>Mg(2+)</name>
        <dbReference type="ChEBI" id="CHEBI:18420"/>
    </cofactor>
</comment>
<comment type="function">
    <text evidence="3 17">General (non sugar-specific) component of the phosphoenolpyruvate-dependent sugar phosphotransferase system (sugar PTS). This major carbohydrate active-transport system catalyzes the phosphorylation of incoming sugar substrates concomitantly with their translocation across the cell membrane. Enzyme I transfers the phosphoryl group from phosphoenolpyruvate (PEP) to the phosphoryl carrier protein (HPr).</text>
</comment>
<dbReference type="Gene3D" id="1.10.274.10">
    <property type="entry name" value="PtsI, HPr-binding domain"/>
    <property type="match status" value="1"/>
</dbReference>
<dbReference type="Pfam" id="PF00391">
    <property type="entry name" value="PEP-utilizers"/>
    <property type="match status" value="1"/>
</dbReference>
<keyword evidence="11 17" id="KW-0808">Transferase</keyword>
<dbReference type="InterPro" id="IPR036637">
    <property type="entry name" value="Phosphohistidine_dom_sf"/>
</dbReference>
<dbReference type="PIRSF" id="PIRSF000732">
    <property type="entry name" value="PTS_enzyme_I"/>
    <property type="match status" value="1"/>
</dbReference>
<evidence type="ECO:0000256" key="5">
    <source>
        <dbReference type="ARBA" id="ARBA00007837"/>
    </source>
</evidence>
<name>A0ABQ3USD9_9CHLR</name>
<keyword evidence="15 17" id="KW-0460">Magnesium</keyword>
<evidence type="ECO:0000256" key="12">
    <source>
        <dbReference type="ARBA" id="ARBA00022683"/>
    </source>
</evidence>
<evidence type="ECO:0000256" key="2">
    <source>
        <dbReference type="ARBA" id="ARBA00001946"/>
    </source>
</evidence>
<evidence type="ECO:0000256" key="3">
    <source>
        <dbReference type="ARBA" id="ARBA00002728"/>
    </source>
</evidence>
<accession>A0ABQ3USD9</accession>
<evidence type="ECO:0000256" key="6">
    <source>
        <dbReference type="ARBA" id="ARBA00012232"/>
    </source>
</evidence>
<dbReference type="NCBIfam" id="TIGR01417">
    <property type="entry name" value="PTS_I_fam"/>
    <property type="match status" value="1"/>
</dbReference>
<keyword evidence="23" id="KW-1185">Reference proteome</keyword>
<keyword evidence="9 17" id="KW-0963">Cytoplasm</keyword>
<dbReference type="SUPFAM" id="SSF51621">
    <property type="entry name" value="Phosphoenolpyruvate/pyruvate domain"/>
    <property type="match status" value="1"/>
</dbReference>
<dbReference type="InterPro" id="IPR008279">
    <property type="entry name" value="PEP-util_enz_mobile_dom"/>
</dbReference>
<evidence type="ECO:0000256" key="17">
    <source>
        <dbReference type="PIRNR" id="PIRNR000732"/>
    </source>
</evidence>
<dbReference type="EMBL" id="BNJG01000001">
    <property type="protein sequence ID" value="GHO55628.1"/>
    <property type="molecule type" value="Genomic_DNA"/>
</dbReference>
<dbReference type="PANTHER" id="PTHR46244:SF3">
    <property type="entry name" value="PHOSPHOENOLPYRUVATE-PROTEIN PHOSPHOTRANSFERASE"/>
    <property type="match status" value="1"/>
</dbReference>
<evidence type="ECO:0000256" key="16">
    <source>
        <dbReference type="ARBA" id="ARBA00033235"/>
    </source>
</evidence>
<evidence type="ECO:0000256" key="10">
    <source>
        <dbReference type="ARBA" id="ARBA00022597"/>
    </source>
</evidence>
<dbReference type="EC" id="2.7.3.9" evidence="6 17"/>
<reference evidence="22 23" key="1">
    <citation type="journal article" date="2021" name="Int. J. Syst. Evol. Microbiol.">
        <title>Reticulibacter mediterranei gen. nov., sp. nov., within the new family Reticulibacteraceae fam. nov., and Ktedonospora formicarum gen. nov., sp. nov., Ktedonobacter robiniae sp. nov., Dictyobacter formicarum sp. nov. and Dictyobacter arantiisoli sp. nov., belonging to the class Ktedonobacteria.</title>
        <authorList>
            <person name="Yabe S."/>
            <person name="Zheng Y."/>
            <person name="Wang C.M."/>
            <person name="Sakai Y."/>
            <person name="Abe K."/>
            <person name="Yokota A."/>
            <person name="Donadio S."/>
            <person name="Cavaletti L."/>
            <person name="Monciardini P."/>
        </authorList>
    </citation>
    <scope>NUCLEOTIDE SEQUENCE [LARGE SCALE GENOMIC DNA]</scope>
    <source>
        <strain evidence="22 23">SOSP1-30</strain>
    </source>
</reference>
<keyword evidence="8 17" id="KW-0813">Transport</keyword>
<evidence type="ECO:0000256" key="15">
    <source>
        <dbReference type="ARBA" id="ARBA00022842"/>
    </source>
</evidence>
<comment type="subcellular location">
    <subcellularLocation>
        <location evidence="4 17">Cytoplasm</location>
    </subcellularLocation>
</comment>
<sequence length="570" mass="61681">MPTTTLRGVGASPGIAIGHLHHYAEAALNVAHSTSTDPAREKARLEEAFAQARQEIQALATQAQHNVGAGEAAIFEAHEMFLDDPELLDRVNSMLQQQQVSAAYAWQESTQQAVAELRAIDDEYLAARATDLQDVAQRVLRILQGVEEQKLALSEPAIIVAQDLTPSQTIQFENEKIRAFCIAEGGPTSHVAILAKALGIPAITGLGKAIENLHDGQRAIVNGASGEIILDPDKATLATYQQEIQALTQARQDAFQDARQPATTRDGHTIEVVANIGTPEQVAEALRQGADGVGLLRTEFLFMEREAAPDEDEQYAIYRSILQAMNQRPVVVRTFDIGGDKPASYLHMSNEMNPFLGIRGARLALEHNDLLQAQLRALLRAGEGHNLKIMFPMVSSLEEVEALRTQVQQAQATLSAQNTRYAQQVEIGIMVEVPAAAVMADVIAPHVDFFSIGTNDLTQYVMAADRTNSAVAHLADALHPAVLRFIRMVIDAAHTHGKWVGLCGELAGNPLAAVVLLGLGLDEFSMTASFVPLVKQRLRQLGTEQARAIALHTLGLPNAQAVHAYLESLA</sequence>
<feature type="domain" description="PEP-utilising enzyme mobile" evidence="19">
    <location>
        <begin position="154"/>
        <end position="226"/>
    </location>
</feature>
<dbReference type="Gene3D" id="3.50.30.10">
    <property type="entry name" value="Phosphohistidine domain"/>
    <property type="match status" value="1"/>
</dbReference>
<dbReference type="InterPro" id="IPR023151">
    <property type="entry name" value="PEP_util_CS"/>
</dbReference>
<evidence type="ECO:0000256" key="13">
    <source>
        <dbReference type="ARBA" id="ARBA00022723"/>
    </source>
</evidence>
<dbReference type="SUPFAM" id="SSF52009">
    <property type="entry name" value="Phosphohistidine domain"/>
    <property type="match status" value="1"/>
</dbReference>
<dbReference type="InterPro" id="IPR008731">
    <property type="entry name" value="PTS_EIN"/>
</dbReference>
<dbReference type="InterPro" id="IPR015813">
    <property type="entry name" value="Pyrv/PenolPyrv_kinase-like_dom"/>
</dbReference>
<organism evidence="22 23">
    <name type="scientific">Ktedonobacter robiniae</name>
    <dbReference type="NCBI Taxonomy" id="2778365"/>
    <lineage>
        <taxon>Bacteria</taxon>
        <taxon>Bacillati</taxon>
        <taxon>Chloroflexota</taxon>
        <taxon>Ktedonobacteria</taxon>
        <taxon>Ktedonobacterales</taxon>
        <taxon>Ktedonobacteraceae</taxon>
        <taxon>Ktedonobacter</taxon>
    </lineage>
</organism>
<feature type="coiled-coil region" evidence="18">
    <location>
        <begin position="393"/>
        <end position="420"/>
    </location>
</feature>
<evidence type="ECO:0000256" key="11">
    <source>
        <dbReference type="ARBA" id="ARBA00022679"/>
    </source>
</evidence>
<feature type="domain" description="PEP-utilising enzyme C-terminal" evidence="20">
    <location>
        <begin position="257"/>
        <end position="541"/>
    </location>
</feature>
<dbReference type="PRINTS" id="PR01736">
    <property type="entry name" value="PHPHTRNFRASE"/>
</dbReference>
<feature type="domain" description="Phosphotransferase system enzyme I N-terminal" evidence="21">
    <location>
        <begin position="7"/>
        <end position="128"/>
    </location>
</feature>
<dbReference type="RefSeq" id="WP_201372200.1">
    <property type="nucleotide sequence ID" value="NZ_BNJG01000001.1"/>
</dbReference>